<dbReference type="InterPro" id="IPR018062">
    <property type="entry name" value="HTH_AraC-typ_CS"/>
</dbReference>
<reference evidence="5 6" key="1">
    <citation type="submission" date="2021-03" db="EMBL/GenBank/DDBJ databases">
        <title>Genomic Encyclopedia of Type Strains, Phase IV (KMG-IV): sequencing the most valuable type-strain genomes for metagenomic binning, comparative biology and taxonomic classification.</title>
        <authorList>
            <person name="Goeker M."/>
        </authorList>
    </citation>
    <scope>NUCLEOTIDE SEQUENCE [LARGE SCALE GENOMIC DNA]</scope>
    <source>
        <strain evidence="5 6">DSM 25609</strain>
    </source>
</reference>
<dbReference type="PRINTS" id="PR00032">
    <property type="entry name" value="HTHARAC"/>
</dbReference>
<gene>
    <name evidence="5" type="ORF">J2Z83_000685</name>
</gene>
<evidence type="ECO:0000256" key="1">
    <source>
        <dbReference type="ARBA" id="ARBA00023015"/>
    </source>
</evidence>
<organism evidence="5 6">
    <name type="scientific">Virgibacillus natechei</name>
    <dbReference type="NCBI Taxonomy" id="1216297"/>
    <lineage>
        <taxon>Bacteria</taxon>
        <taxon>Bacillati</taxon>
        <taxon>Bacillota</taxon>
        <taxon>Bacilli</taxon>
        <taxon>Bacillales</taxon>
        <taxon>Bacillaceae</taxon>
        <taxon>Virgibacillus</taxon>
    </lineage>
</organism>
<dbReference type="EMBL" id="JAGGKX010000002">
    <property type="protein sequence ID" value="MBP1968593.1"/>
    <property type="molecule type" value="Genomic_DNA"/>
</dbReference>
<sequence>MEHSKIISAAMKINQLTDLNTYVIDNSGEFVFYHEDISIPAFMPGSGQEDVLNLYNQMMIQQMNQLYSYTNEWGLHYLGYSFSTNDSFAVIIGPFMYLTPDMYGLSREYNLRNNESEDLRSMCNQIQVLKTDKANSFASILQQFELLINKEAVPIRIVANKDNEKYRKRENNSIMNDDADIVTMRYKLEGNIMHAVEQGDKTTAIKLLNSNDMLFSFSERFPNQPLRRVKNLAIVLSTLLRNAVIRSDVPAIFVHRVSEKYAYEIEYSNQLSKLQQLYEGMVEEYTDLVIANTLTHYSKVTQKVIEYLISFYDKQIDKNELAELCFTHPSHLSRKFKQETNMTITGYQQMIRMNQAKHLLKNENISIEEIAWLVGYEDASYFTRVFKKETGYTPSQYRENN</sequence>
<dbReference type="PANTHER" id="PTHR43280">
    <property type="entry name" value="ARAC-FAMILY TRANSCRIPTIONAL REGULATOR"/>
    <property type="match status" value="1"/>
</dbReference>
<feature type="domain" description="HTH araC/xylS-type" evidence="4">
    <location>
        <begin position="302"/>
        <end position="400"/>
    </location>
</feature>
<proteinExistence type="predicted"/>
<dbReference type="Proteomes" id="UP001519345">
    <property type="component" value="Unassembled WGS sequence"/>
</dbReference>
<dbReference type="InterPro" id="IPR009057">
    <property type="entry name" value="Homeodomain-like_sf"/>
</dbReference>
<dbReference type="Gene3D" id="1.10.10.60">
    <property type="entry name" value="Homeodomain-like"/>
    <property type="match status" value="2"/>
</dbReference>
<dbReference type="PANTHER" id="PTHR43280:SF28">
    <property type="entry name" value="HTH-TYPE TRANSCRIPTIONAL ACTIVATOR RHAS"/>
    <property type="match status" value="1"/>
</dbReference>
<keyword evidence="6" id="KW-1185">Reference proteome</keyword>
<evidence type="ECO:0000313" key="6">
    <source>
        <dbReference type="Proteomes" id="UP001519345"/>
    </source>
</evidence>
<dbReference type="InterPro" id="IPR018060">
    <property type="entry name" value="HTH_AraC"/>
</dbReference>
<evidence type="ECO:0000259" key="4">
    <source>
        <dbReference type="PROSITE" id="PS01124"/>
    </source>
</evidence>
<keyword evidence="3" id="KW-0804">Transcription</keyword>
<dbReference type="SUPFAM" id="SSF46689">
    <property type="entry name" value="Homeodomain-like"/>
    <property type="match status" value="2"/>
</dbReference>
<dbReference type="RefSeq" id="WP_209461806.1">
    <property type="nucleotide sequence ID" value="NZ_CP110224.1"/>
</dbReference>
<dbReference type="Pfam" id="PF12833">
    <property type="entry name" value="HTH_18"/>
    <property type="match status" value="1"/>
</dbReference>
<name>A0ABS4ICF5_9BACI</name>
<keyword evidence="2" id="KW-0238">DNA-binding</keyword>
<dbReference type="SMART" id="SM00342">
    <property type="entry name" value="HTH_ARAC"/>
    <property type="match status" value="1"/>
</dbReference>
<evidence type="ECO:0000313" key="5">
    <source>
        <dbReference type="EMBL" id="MBP1968593.1"/>
    </source>
</evidence>
<evidence type="ECO:0000256" key="2">
    <source>
        <dbReference type="ARBA" id="ARBA00023125"/>
    </source>
</evidence>
<evidence type="ECO:0000256" key="3">
    <source>
        <dbReference type="ARBA" id="ARBA00023163"/>
    </source>
</evidence>
<accession>A0ABS4ICF5</accession>
<keyword evidence="1" id="KW-0805">Transcription regulation</keyword>
<dbReference type="PROSITE" id="PS01124">
    <property type="entry name" value="HTH_ARAC_FAMILY_2"/>
    <property type="match status" value="1"/>
</dbReference>
<protein>
    <submittedName>
        <fullName evidence="5">AraC-like DNA-binding protein</fullName>
    </submittedName>
</protein>
<comment type="caution">
    <text evidence="5">The sequence shown here is derived from an EMBL/GenBank/DDBJ whole genome shotgun (WGS) entry which is preliminary data.</text>
</comment>
<dbReference type="PROSITE" id="PS00041">
    <property type="entry name" value="HTH_ARAC_FAMILY_1"/>
    <property type="match status" value="1"/>
</dbReference>
<dbReference type="InterPro" id="IPR020449">
    <property type="entry name" value="Tscrpt_reg_AraC-type_HTH"/>
</dbReference>